<feature type="domain" description="LOB" evidence="2">
    <location>
        <begin position="5"/>
        <end position="108"/>
    </location>
</feature>
<dbReference type="AlphaFoldDB" id="A0A9J6AIF1"/>
<dbReference type="InterPro" id="IPR004883">
    <property type="entry name" value="LOB"/>
</dbReference>
<sequence>MEEAAVCAACRYDGHDVCVENCQWRGLFPLSQIEKFRRMVRIYGKATLSREYRETPPLGRAHRFETMHRDALVQEVYRHRGGIAGRLQELENVIQQKDQQIAHLQGTINIQNLE</sequence>
<accession>A0A9J6AIF1</accession>
<name>A0A9J6AIF1_SOLCO</name>
<protein>
    <recommendedName>
        <fullName evidence="2">LOB domain-containing protein</fullName>
    </recommendedName>
</protein>
<reference evidence="3 4" key="1">
    <citation type="submission" date="2020-09" db="EMBL/GenBank/DDBJ databases">
        <title>De no assembly of potato wild relative species, Solanum commersonii.</title>
        <authorList>
            <person name="Cho K."/>
        </authorList>
    </citation>
    <scope>NUCLEOTIDE SEQUENCE [LARGE SCALE GENOMIC DNA]</scope>
    <source>
        <strain evidence="3">LZ3.2</strain>
        <tissue evidence="3">Leaf</tissue>
    </source>
</reference>
<dbReference type="Pfam" id="PF03195">
    <property type="entry name" value="LOB"/>
    <property type="match status" value="1"/>
</dbReference>
<evidence type="ECO:0000256" key="1">
    <source>
        <dbReference type="ARBA" id="ARBA00005474"/>
    </source>
</evidence>
<gene>
    <name evidence="3" type="ORF">H5410_009435</name>
</gene>
<evidence type="ECO:0000259" key="2">
    <source>
        <dbReference type="PROSITE" id="PS50891"/>
    </source>
</evidence>
<comment type="similarity">
    <text evidence="1">Belongs to the LOB domain-containing protein family.</text>
</comment>
<comment type="caution">
    <text evidence="3">The sequence shown here is derived from an EMBL/GenBank/DDBJ whole genome shotgun (WGS) entry which is preliminary data.</text>
</comment>
<dbReference type="EMBL" id="JACXVP010000002">
    <property type="protein sequence ID" value="KAG5624217.1"/>
    <property type="molecule type" value="Genomic_DNA"/>
</dbReference>
<proteinExistence type="inferred from homology"/>
<organism evidence="3 4">
    <name type="scientific">Solanum commersonii</name>
    <name type="common">Commerson's wild potato</name>
    <name type="synonym">Commerson's nightshade</name>
    <dbReference type="NCBI Taxonomy" id="4109"/>
    <lineage>
        <taxon>Eukaryota</taxon>
        <taxon>Viridiplantae</taxon>
        <taxon>Streptophyta</taxon>
        <taxon>Embryophyta</taxon>
        <taxon>Tracheophyta</taxon>
        <taxon>Spermatophyta</taxon>
        <taxon>Magnoliopsida</taxon>
        <taxon>eudicotyledons</taxon>
        <taxon>Gunneridae</taxon>
        <taxon>Pentapetalae</taxon>
        <taxon>asterids</taxon>
        <taxon>lamiids</taxon>
        <taxon>Solanales</taxon>
        <taxon>Solanaceae</taxon>
        <taxon>Solanoideae</taxon>
        <taxon>Solaneae</taxon>
        <taxon>Solanum</taxon>
    </lineage>
</organism>
<dbReference type="Proteomes" id="UP000824120">
    <property type="component" value="Chromosome 2"/>
</dbReference>
<dbReference type="PROSITE" id="PS50891">
    <property type="entry name" value="LOB"/>
    <property type="match status" value="1"/>
</dbReference>
<evidence type="ECO:0000313" key="4">
    <source>
        <dbReference type="Proteomes" id="UP000824120"/>
    </source>
</evidence>
<keyword evidence="4" id="KW-1185">Reference proteome</keyword>
<evidence type="ECO:0000313" key="3">
    <source>
        <dbReference type="EMBL" id="KAG5624217.1"/>
    </source>
</evidence>